<accession>C4WFY9</accession>
<dbReference type="Proteomes" id="UP000004386">
    <property type="component" value="Unassembled WGS sequence"/>
</dbReference>
<name>C4WFY9_9HYPH</name>
<sequence>MEWKHAGWQWVCEAMPSDRIRTGYHGCPAIMDALSAIAAKGDHA</sequence>
<evidence type="ECO:0000313" key="1">
    <source>
        <dbReference type="EMBL" id="EEQ95518.1"/>
    </source>
</evidence>
<evidence type="ECO:0000313" key="2">
    <source>
        <dbReference type="Proteomes" id="UP000004386"/>
    </source>
</evidence>
<organism evidence="1 2">
    <name type="scientific">Brucella intermedia LMG 3301</name>
    <dbReference type="NCBI Taxonomy" id="641118"/>
    <lineage>
        <taxon>Bacteria</taxon>
        <taxon>Pseudomonadati</taxon>
        <taxon>Pseudomonadota</taxon>
        <taxon>Alphaproteobacteria</taxon>
        <taxon>Hyphomicrobiales</taxon>
        <taxon>Brucellaceae</taxon>
        <taxon>Brucella/Ochrobactrum group</taxon>
        <taxon>Brucella</taxon>
    </lineage>
</organism>
<dbReference type="EMBL" id="ACQA01000001">
    <property type="protein sequence ID" value="EEQ95518.1"/>
    <property type="molecule type" value="Genomic_DNA"/>
</dbReference>
<gene>
    <name evidence="1" type="ORF">OINT_1000899</name>
</gene>
<dbReference type="AlphaFoldDB" id="C4WFY9"/>
<reference evidence="1 2" key="1">
    <citation type="submission" date="2009-05" db="EMBL/GenBank/DDBJ databases">
        <authorList>
            <person name="Setubal J.C."/>
            <person name="Boyle S."/>
            <person name="Crasta O.R."/>
            <person name="Gillespie J.J."/>
            <person name="Kenyon R.W."/>
            <person name="Lu J."/>
            <person name="Mane S."/>
            <person name="Nagrani S."/>
            <person name="Shallom J.M."/>
            <person name="Shallom S."/>
            <person name="Shukla M."/>
            <person name="Snyder E.E."/>
            <person name="Sobral B.W."/>
            <person name="Wattam A.R."/>
            <person name="Will R."/>
            <person name="Williams K."/>
            <person name="Yoo H."/>
            <person name="Munk C."/>
            <person name="Tapia R."/>
            <person name="Green L."/>
            <person name="Rogers Y."/>
            <person name="Detter J.C."/>
            <person name="Bruce D."/>
            <person name="Brettin T.S."/>
            <person name="Tsolis R."/>
        </authorList>
    </citation>
    <scope>NUCLEOTIDE SEQUENCE [LARGE SCALE GENOMIC DNA]</scope>
    <source>
        <strain evidence="1 2">LMG 3301</strain>
    </source>
</reference>
<proteinExistence type="predicted"/>
<comment type="caution">
    <text evidence="1">The sequence shown here is derived from an EMBL/GenBank/DDBJ whole genome shotgun (WGS) entry which is preliminary data.</text>
</comment>
<protein>
    <submittedName>
        <fullName evidence="1">Uncharacterized protein</fullName>
    </submittedName>
</protein>
<dbReference type="HOGENOM" id="CLU_3219342_0_0_5"/>